<evidence type="ECO:0000313" key="1">
    <source>
        <dbReference type="EMBL" id="RUS78048.1"/>
    </source>
</evidence>
<dbReference type="Proteomes" id="UP000271974">
    <property type="component" value="Unassembled WGS sequence"/>
</dbReference>
<keyword evidence="2" id="KW-1185">Reference proteome</keyword>
<reference evidence="1 2" key="1">
    <citation type="submission" date="2019-01" db="EMBL/GenBank/DDBJ databases">
        <title>A draft genome assembly of the solar-powered sea slug Elysia chlorotica.</title>
        <authorList>
            <person name="Cai H."/>
            <person name="Li Q."/>
            <person name="Fang X."/>
            <person name="Li J."/>
            <person name="Curtis N.E."/>
            <person name="Altenburger A."/>
            <person name="Shibata T."/>
            <person name="Feng M."/>
            <person name="Maeda T."/>
            <person name="Schwartz J.A."/>
            <person name="Shigenobu S."/>
            <person name="Lundholm N."/>
            <person name="Nishiyama T."/>
            <person name="Yang H."/>
            <person name="Hasebe M."/>
            <person name="Li S."/>
            <person name="Pierce S.K."/>
            <person name="Wang J."/>
        </authorList>
    </citation>
    <scope>NUCLEOTIDE SEQUENCE [LARGE SCALE GENOMIC DNA]</scope>
    <source>
        <strain evidence="1">EC2010</strain>
        <tissue evidence="1">Whole organism of an adult</tissue>
    </source>
</reference>
<accession>A0A3S0ZY53</accession>
<proteinExistence type="predicted"/>
<name>A0A3S0ZY53_ELYCH</name>
<gene>
    <name evidence="1" type="ORF">EGW08_014187</name>
</gene>
<dbReference type="AlphaFoldDB" id="A0A3S0ZY53"/>
<organism evidence="1 2">
    <name type="scientific">Elysia chlorotica</name>
    <name type="common">Eastern emerald elysia</name>
    <name type="synonym">Sea slug</name>
    <dbReference type="NCBI Taxonomy" id="188477"/>
    <lineage>
        <taxon>Eukaryota</taxon>
        <taxon>Metazoa</taxon>
        <taxon>Spiralia</taxon>
        <taxon>Lophotrochozoa</taxon>
        <taxon>Mollusca</taxon>
        <taxon>Gastropoda</taxon>
        <taxon>Heterobranchia</taxon>
        <taxon>Euthyneura</taxon>
        <taxon>Panpulmonata</taxon>
        <taxon>Sacoglossa</taxon>
        <taxon>Placobranchoidea</taxon>
        <taxon>Plakobranchidae</taxon>
        <taxon>Elysia</taxon>
    </lineage>
</organism>
<dbReference type="EMBL" id="RQTK01000536">
    <property type="protein sequence ID" value="RUS78048.1"/>
    <property type="molecule type" value="Genomic_DNA"/>
</dbReference>
<evidence type="ECO:0000313" key="2">
    <source>
        <dbReference type="Proteomes" id="UP000271974"/>
    </source>
</evidence>
<protein>
    <submittedName>
        <fullName evidence="1">Uncharacterized protein</fullName>
    </submittedName>
</protein>
<sequence length="120" mass="13254">METKSKQRKTNKLVQREGSVIVDYTVFFDLVQNDTELNTNDITQDIKDNALDALKNITSIDTTTLGDYFSAFAEKLGNMTADLCLVEDICDPSDVCSIDSTNGVQCIDKCVASDPQCEND</sequence>
<comment type="caution">
    <text evidence="1">The sequence shown here is derived from an EMBL/GenBank/DDBJ whole genome shotgun (WGS) entry which is preliminary data.</text>
</comment>
<feature type="non-terminal residue" evidence="1">
    <location>
        <position position="120"/>
    </location>
</feature>